<name>A0A9X6N9J4_HYPEX</name>
<gene>
    <name evidence="1" type="ORF">BV898_14492</name>
</gene>
<protein>
    <submittedName>
        <fullName evidence="1">Uncharacterized protein</fullName>
    </submittedName>
</protein>
<dbReference type="EMBL" id="MTYJ01000178">
    <property type="protein sequence ID" value="OWA49960.1"/>
    <property type="molecule type" value="Genomic_DNA"/>
</dbReference>
<organism evidence="1 2">
    <name type="scientific">Hypsibius exemplaris</name>
    <name type="common">Freshwater tardigrade</name>
    <dbReference type="NCBI Taxonomy" id="2072580"/>
    <lineage>
        <taxon>Eukaryota</taxon>
        <taxon>Metazoa</taxon>
        <taxon>Ecdysozoa</taxon>
        <taxon>Tardigrada</taxon>
        <taxon>Eutardigrada</taxon>
        <taxon>Parachela</taxon>
        <taxon>Hypsibioidea</taxon>
        <taxon>Hypsibiidae</taxon>
        <taxon>Hypsibius</taxon>
    </lineage>
</organism>
<dbReference type="AlphaFoldDB" id="A0A9X6N9J4"/>
<accession>A0A9X6N9J4</accession>
<reference evidence="2" key="1">
    <citation type="submission" date="2017-01" db="EMBL/GenBank/DDBJ databases">
        <title>Comparative genomics of anhydrobiosis in the tardigrade Hypsibius dujardini.</title>
        <authorList>
            <person name="Yoshida Y."/>
            <person name="Koutsovoulos G."/>
            <person name="Laetsch D."/>
            <person name="Stevens L."/>
            <person name="Kumar S."/>
            <person name="Horikawa D."/>
            <person name="Ishino K."/>
            <person name="Komine S."/>
            <person name="Tomita M."/>
            <person name="Blaxter M."/>
            <person name="Arakawa K."/>
        </authorList>
    </citation>
    <scope>NUCLEOTIDE SEQUENCE [LARGE SCALE GENOMIC DNA]</scope>
    <source>
        <strain evidence="2">Z151</strain>
    </source>
</reference>
<evidence type="ECO:0000313" key="2">
    <source>
        <dbReference type="Proteomes" id="UP000192578"/>
    </source>
</evidence>
<comment type="caution">
    <text evidence="1">The sequence shown here is derived from an EMBL/GenBank/DDBJ whole genome shotgun (WGS) entry which is preliminary data.</text>
</comment>
<evidence type="ECO:0000313" key="1">
    <source>
        <dbReference type="EMBL" id="OWA49960.1"/>
    </source>
</evidence>
<sequence length="128" mass="14879">MPSARHSVAVLISGTLSRLVRVHRPILRSTLLQYYCARIKGDRFQFQEATSEFLEVGVSRRTPFRHPRDTGELTREITFMKHSFVSLLSLFARRPFWPPHSKTRADHDTANASGNRLLQTRSIQRFRT</sequence>
<keyword evidence="2" id="KW-1185">Reference proteome</keyword>
<proteinExistence type="predicted"/>
<dbReference type="Proteomes" id="UP000192578">
    <property type="component" value="Unassembled WGS sequence"/>
</dbReference>